<keyword evidence="8 17" id="KW-0285">Flavoprotein</keyword>
<comment type="cofactor">
    <cofactor evidence="1 17">
        <name>FAD</name>
        <dbReference type="ChEBI" id="CHEBI:57692"/>
    </cofactor>
</comment>
<organism evidence="19 20">
    <name type="scientific">Boudabousia liubingyangii</name>
    <dbReference type="NCBI Taxonomy" id="1921764"/>
    <lineage>
        <taxon>Bacteria</taxon>
        <taxon>Bacillati</taxon>
        <taxon>Actinomycetota</taxon>
        <taxon>Actinomycetes</taxon>
        <taxon>Actinomycetales</taxon>
        <taxon>Actinomycetaceae</taxon>
        <taxon>Boudabousia</taxon>
    </lineage>
</organism>
<evidence type="ECO:0000313" key="20">
    <source>
        <dbReference type="Proteomes" id="UP000186785"/>
    </source>
</evidence>
<comment type="subcellular location">
    <subcellularLocation>
        <location evidence="3 17">Cytoplasm</location>
    </subcellularLocation>
</comment>
<dbReference type="AlphaFoldDB" id="A0A1Q5PQR4"/>
<dbReference type="PROSITE" id="PS51387">
    <property type="entry name" value="FAD_PCMH"/>
    <property type="match status" value="1"/>
</dbReference>
<reference evidence="19 20" key="1">
    <citation type="submission" date="2016-11" db="EMBL/GenBank/DDBJ databases">
        <title>Actinomyces gypaetusis sp. nov. isolated from the vulture Gypaetus barbatus in Qinghai Tibet Plateau China.</title>
        <authorList>
            <person name="Meng X."/>
        </authorList>
    </citation>
    <scope>NUCLEOTIDE SEQUENCE [LARGE SCALE GENOMIC DNA]</scope>
    <source>
        <strain evidence="19 20">VUL4_2</strain>
    </source>
</reference>
<dbReference type="InterPro" id="IPR016167">
    <property type="entry name" value="FAD-bd_PCMH_sub1"/>
</dbReference>
<evidence type="ECO:0000256" key="14">
    <source>
        <dbReference type="ARBA" id="ARBA00023306"/>
    </source>
</evidence>
<keyword evidence="15 17" id="KW-0961">Cell wall biogenesis/degradation</keyword>
<accession>A0A1Q5PQR4</accession>
<dbReference type="GO" id="GO:0051301">
    <property type="term" value="P:cell division"/>
    <property type="evidence" value="ECO:0007669"/>
    <property type="project" value="UniProtKB-KW"/>
</dbReference>
<evidence type="ECO:0000256" key="15">
    <source>
        <dbReference type="ARBA" id="ARBA00023316"/>
    </source>
</evidence>
<comment type="catalytic activity">
    <reaction evidence="16 17">
        <text>UDP-N-acetyl-alpha-D-muramate + NADP(+) = UDP-N-acetyl-3-O-(1-carboxyvinyl)-alpha-D-glucosamine + NADPH + H(+)</text>
        <dbReference type="Rhea" id="RHEA:12248"/>
        <dbReference type="ChEBI" id="CHEBI:15378"/>
        <dbReference type="ChEBI" id="CHEBI:57783"/>
        <dbReference type="ChEBI" id="CHEBI:58349"/>
        <dbReference type="ChEBI" id="CHEBI:68483"/>
        <dbReference type="ChEBI" id="CHEBI:70757"/>
        <dbReference type="EC" id="1.3.1.98"/>
    </reaction>
</comment>
<dbReference type="STRING" id="1921764.BSR28_00765"/>
<evidence type="ECO:0000256" key="17">
    <source>
        <dbReference type="HAMAP-Rule" id="MF_00037"/>
    </source>
</evidence>
<proteinExistence type="inferred from homology"/>
<dbReference type="EC" id="1.3.1.98" evidence="17"/>
<keyword evidence="13 17" id="KW-0560">Oxidoreductase</keyword>
<evidence type="ECO:0000256" key="3">
    <source>
        <dbReference type="ARBA" id="ARBA00004496"/>
    </source>
</evidence>
<dbReference type="GO" id="GO:0005829">
    <property type="term" value="C:cytosol"/>
    <property type="evidence" value="ECO:0007669"/>
    <property type="project" value="TreeGrafter"/>
</dbReference>
<dbReference type="HAMAP" id="MF_00037">
    <property type="entry name" value="MurB"/>
    <property type="match status" value="1"/>
</dbReference>
<dbReference type="NCBIfam" id="NF010478">
    <property type="entry name" value="PRK13903.1"/>
    <property type="match status" value="1"/>
</dbReference>
<dbReference type="EMBL" id="MQSV01000001">
    <property type="protein sequence ID" value="OKL49876.1"/>
    <property type="molecule type" value="Genomic_DNA"/>
</dbReference>
<dbReference type="Gene3D" id="3.30.465.10">
    <property type="match status" value="1"/>
</dbReference>
<evidence type="ECO:0000256" key="10">
    <source>
        <dbReference type="ARBA" id="ARBA00022857"/>
    </source>
</evidence>
<feature type="active site" evidence="17">
    <location>
        <position position="400"/>
    </location>
</feature>
<dbReference type="GO" id="GO:0008360">
    <property type="term" value="P:regulation of cell shape"/>
    <property type="evidence" value="ECO:0007669"/>
    <property type="project" value="UniProtKB-KW"/>
</dbReference>
<dbReference type="GO" id="GO:0071949">
    <property type="term" value="F:FAD binding"/>
    <property type="evidence" value="ECO:0007669"/>
    <property type="project" value="InterPro"/>
</dbReference>
<sequence length="412" mass="44389">MAPVANAGAACGPWEPDGELVNVTPVPSNRIKVNPEAPTFADLTTLGVGGTIEKYLEVSTEADFLQAIKEADESQQPLYVIGGGSNTVAPAQHFPGTVIRDLRQEMDVEHDSACGGVSVRATAGLPWDDFVAHAISNGWMGVEALSGIPGTVGAAPVQNIGAYGQEVAETLASVRVYDRLEQRAHQLALSDLELEYRNSLLKRSLSDPKVGGGRVWGPTGRWIVLEVGFQMRHATLSAPIRYEQLAQAMDAKVGDRVPAHELRQAVLEIRRRKGMVLDDQDRDTWSAGSFFTNPVIPTEKLAELPDDLPHYDVYDRALATGIKGRAPKVKGVQKVSAAWLIQHAGFEPGFALEGSQAALNSRHTLAITNQGGANATQVWDLAEHVIAGVEDKFGIKLEPEPVCLNNFLGEQK</sequence>
<feature type="active site" evidence="17">
    <location>
        <position position="197"/>
    </location>
</feature>
<keyword evidence="12 17" id="KW-0573">Peptidoglycan synthesis</keyword>
<dbReference type="UniPathway" id="UPA00219"/>
<keyword evidence="20" id="KW-1185">Reference proteome</keyword>
<evidence type="ECO:0000256" key="5">
    <source>
        <dbReference type="ARBA" id="ARBA00010485"/>
    </source>
</evidence>
<evidence type="ECO:0000256" key="8">
    <source>
        <dbReference type="ARBA" id="ARBA00022630"/>
    </source>
</evidence>
<dbReference type="PANTHER" id="PTHR21071">
    <property type="entry name" value="UDP-N-ACETYLENOLPYRUVOYLGLUCOSAMINE REDUCTASE"/>
    <property type="match status" value="1"/>
</dbReference>
<evidence type="ECO:0000256" key="1">
    <source>
        <dbReference type="ARBA" id="ARBA00001974"/>
    </source>
</evidence>
<feature type="domain" description="FAD-binding PCMH-type" evidence="18">
    <location>
        <begin position="48"/>
        <end position="234"/>
    </location>
</feature>
<keyword evidence="10 17" id="KW-0521">NADP</keyword>
<evidence type="ECO:0000256" key="4">
    <source>
        <dbReference type="ARBA" id="ARBA00004752"/>
    </source>
</evidence>
<keyword evidence="11 17" id="KW-0133">Cell shape</keyword>
<evidence type="ECO:0000256" key="12">
    <source>
        <dbReference type="ARBA" id="ARBA00022984"/>
    </source>
</evidence>
<dbReference type="Pfam" id="PF02873">
    <property type="entry name" value="MurB_C"/>
    <property type="match status" value="1"/>
</dbReference>
<evidence type="ECO:0000313" key="19">
    <source>
        <dbReference type="EMBL" id="OKL49876.1"/>
    </source>
</evidence>
<dbReference type="PANTHER" id="PTHR21071:SF4">
    <property type="entry name" value="UDP-N-ACETYLENOLPYRUVOYLGLUCOSAMINE REDUCTASE"/>
    <property type="match status" value="1"/>
</dbReference>
<keyword evidence="9 17" id="KW-0274">FAD</keyword>
<name>A0A1Q5PQR4_9ACTO</name>
<dbReference type="GO" id="GO:0008762">
    <property type="term" value="F:UDP-N-acetylmuramate dehydrogenase activity"/>
    <property type="evidence" value="ECO:0007669"/>
    <property type="project" value="UniProtKB-UniRule"/>
</dbReference>
<evidence type="ECO:0000256" key="2">
    <source>
        <dbReference type="ARBA" id="ARBA00003921"/>
    </source>
</evidence>
<dbReference type="SUPFAM" id="SSF56176">
    <property type="entry name" value="FAD-binding/transporter-associated domain-like"/>
    <property type="match status" value="1"/>
</dbReference>
<dbReference type="InterPro" id="IPR006094">
    <property type="entry name" value="Oxid_FAD_bind_N"/>
</dbReference>
<keyword evidence="6 17" id="KW-0963">Cytoplasm</keyword>
<comment type="pathway">
    <text evidence="4 17">Cell wall biogenesis; peptidoglycan biosynthesis.</text>
</comment>
<evidence type="ECO:0000259" key="18">
    <source>
        <dbReference type="PROSITE" id="PS51387"/>
    </source>
</evidence>
<dbReference type="SUPFAM" id="SSF56194">
    <property type="entry name" value="Uridine diphospho-N-Acetylenolpyruvylglucosamine reductase, MurB, C-terminal domain"/>
    <property type="match status" value="1"/>
</dbReference>
<feature type="active site" description="Proton donor" evidence="17">
    <location>
        <position position="289"/>
    </location>
</feature>
<dbReference type="GO" id="GO:0071555">
    <property type="term" value="P:cell wall organization"/>
    <property type="evidence" value="ECO:0007669"/>
    <property type="project" value="UniProtKB-KW"/>
</dbReference>
<dbReference type="Gene3D" id="3.90.78.10">
    <property type="entry name" value="UDP-N-acetylenolpyruvoylglucosamine reductase, C-terminal domain"/>
    <property type="match status" value="1"/>
</dbReference>
<comment type="caution">
    <text evidence="19">The sequence shown here is derived from an EMBL/GenBank/DDBJ whole genome shotgun (WGS) entry which is preliminary data.</text>
</comment>
<evidence type="ECO:0000256" key="11">
    <source>
        <dbReference type="ARBA" id="ARBA00022960"/>
    </source>
</evidence>
<keyword evidence="7 17" id="KW-0132">Cell division</keyword>
<dbReference type="InterPro" id="IPR003170">
    <property type="entry name" value="MurB"/>
</dbReference>
<dbReference type="Gene3D" id="3.30.43.10">
    <property type="entry name" value="Uridine Diphospho-n-acetylenolpyruvylglucosamine Reductase, domain 2"/>
    <property type="match status" value="1"/>
</dbReference>
<evidence type="ECO:0000256" key="16">
    <source>
        <dbReference type="ARBA" id="ARBA00048914"/>
    </source>
</evidence>
<dbReference type="NCBIfam" id="TIGR00179">
    <property type="entry name" value="murB"/>
    <property type="match status" value="1"/>
</dbReference>
<gene>
    <name evidence="17" type="primary">murB</name>
    <name evidence="19" type="ORF">BSR29_01685</name>
</gene>
<protein>
    <recommendedName>
        <fullName evidence="17">UDP-N-acetylenolpyruvoylglucosamine reductase</fullName>
        <ecNumber evidence="17">1.3.1.98</ecNumber>
    </recommendedName>
    <alternativeName>
        <fullName evidence="17">UDP-N-acetylmuramate dehydrogenase</fullName>
    </alternativeName>
</protein>
<keyword evidence="14 17" id="KW-0131">Cell cycle</keyword>
<dbReference type="Proteomes" id="UP000186785">
    <property type="component" value="Unassembled WGS sequence"/>
</dbReference>
<comment type="similarity">
    <text evidence="5 17">Belongs to the MurB family.</text>
</comment>
<dbReference type="InterPro" id="IPR036318">
    <property type="entry name" value="FAD-bd_PCMH-like_sf"/>
</dbReference>
<dbReference type="InterPro" id="IPR011601">
    <property type="entry name" value="MurB_C"/>
</dbReference>
<evidence type="ECO:0000256" key="13">
    <source>
        <dbReference type="ARBA" id="ARBA00023002"/>
    </source>
</evidence>
<dbReference type="InterPro" id="IPR016166">
    <property type="entry name" value="FAD-bd_PCMH"/>
</dbReference>
<evidence type="ECO:0000256" key="7">
    <source>
        <dbReference type="ARBA" id="ARBA00022618"/>
    </source>
</evidence>
<evidence type="ECO:0000256" key="9">
    <source>
        <dbReference type="ARBA" id="ARBA00022827"/>
    </source>
</evidence>
<evidence type="ECO:0000256" key="6">
    <source>
        <dbReference type="ARBA" id="ARBA00022490"/>
    </source>
</evidence>
<comment type="function">
    <text evidence="2 17">Cell wall formation.</text>
</comment>
<dbReference type="GO" id="GO:0009252">
    <property type="term" value="P:peptidoglycan biosynthetic process"/>
    <property type="evidence" value="ECO:0007669"/>
    <property type="project" value="UniProtKB-UniRule"/>
</dbReference>
<dbReference type="Pfam" id="PF01565">
    <property type="entry name" value="FAD_binding_4"/>
    <property type="match status" value="1"/>
</dbReference>
<dbReference type="InterPro" id="IPR036635">
    <property type="entry name" value="MurB_C_sf"/>
</dbReference>
<dbReference type="InterPro" id="IPR016169">
    <property type="entry name" value="FAD-bd_PCMH_sub2"/>
</dbReference>